<evidence type="ECO:0000256" key="4">
    <source>
        <dbReference type="ARBA" id="ARBA00022833"/>
    </source>
</evidence>
<dbReference type="InterPro" id="IPR051929">
    <property type="entry name" value="VirAsm_ModProt"/>
</dbReference>
<dbReference type="PANTHER" id="PTHR34858">
    <property type="entry name" value="CYSO-CYSTEINE PEPTIDASE"/>
    <property type="match status" value="1"/>
</dbReference>
<dbReference type="RefSeq" id="WP_193414999.1">
    <property type="nucleotide sequence ID" value="NZ_JADCNN020000004.1"/>
</dbReference>
<keyword evidence="3" id="KW-0378">Hydrolase</keyword>
<keyword evidence="8" id="KW-1185">Reference proteome</keyword>
<name>A0ABS2H1T5_9BACL</name>
<evidence type="ECO:0000256" key="5">
    <source>
        <dbReference type="ARBA" id="ARBA00023049"/>
    </source>
</evidence>
<reference evidence="7 8" key="1">
    <citation type="submission" date="2021-01" db="EMBL/GenBank/DDBJ databases">
        <title>Paenibacillus sp.nov. isolated from the rhizosphere soil of tomato plant.</title>
        <authorList>
            <person name="Thin K.K."/>
            <person name="Zhang X."/>
            <person name="He S."/>
        </authorList>
    </citation>
    <scope>NUCLEOTIDE SEQUENCE [LARGE SCALE GENOMIC DNA]</scope>
    <source>
        <strain evidence="7 8">DXFW5</strain>
    </source>
</reference>
<protein>
    <submittedName>
        <fullName evidence="7">Mov34/MPN/PAD-1 family protein</fullName>
    </submittedName>
</protein>
<feature type="domain" description="JAB" evidence="6">
    <location>
        <begin position="8"/>
        <end position="97"/>
    </location>
</feature>
<keyword evidence="5" id="KW-0482">Metalloprotease</keyword>
<dbReference type="PANTHER" id="PTHR34858:SF1">
    <property type="entry name" value="CYSO-CYSTEINE PEPTIDASE"/>
    <property type="match status" value="1"/>
</dbReference>
<dbReference type="SUPFAM" id="SSF102712">
    <property type="entry name" value="JAB1/MPN domain"/>
    <property type="match status" value="1"/>
</dbReference>
<evidence type="ECO:0000256" key="1">
    <source>
        <dbReference type="ARBA" id="ARBA00022670"/>
    </source>
</evidence>
<evidence type="ECO:0000313" key="7">
    <source>
        <dbReference type="EMBL" id="MBM6995365.1"/>
    </source>
</evidence>
<dbReference type="Pfam" id="PF14464">
    <property type="entry name" value="Prok-JAB"/>
    <property type="match status" value="1"/>
</dbReference>
<evidence type="ECO:0000256" key="3">
    <source>
        <dbReference type="ARBA" id="ARBA00022801"/>
    </source>
</evidence>
<keyword evidence="1" id="KW-0645">Protease</keyword>
<accession>A0ABS2H1T5</accession>
<dbReference type="Gene3D" id="3.40.140.10">
    <property type="entry name" value="Cytidine Deaminase, domain 2"/>
    <property type="match status" value="1"/>
</dbReference>
<proteinExistence type="predicted"/>
<dbReference type="InterPro" id="IPR028090">
    <property type="entry name" value="JAB_dom_prok"/>
</dbReference>
<evidence type="ECO:0000259" key="6">
    <source>
        <dbReference type="Pfam" id="PF14464"/>
    </source>
</evidence>
<comment type="caution">
    <text evidence="7">The sequence shown here is derived from an EMBL/GenBank/DDBJ whole genome shotgun (WGS) entry which is preliminary data.</text>
</comment>
<evidence type="ECO:0000313" key="8">
    <source>
        <dbReference type="Proteomes" id="UP001516620"/>
    </source>
</evidence>
<dbReference type="Proteomes" id="UP001516620">
    <property type="component" value="Unassembled WGS sequence"/>
</dbReference>
<keyword evidence="4" id="KW-0862">Zinc</keyword>
<keyword evidence="2" id="KW-0479">Metal-binding</keyword>
<gene>
    <name evidence="7" type="ORF">IM700_006790</name>
</gene>
<sequence length="154" mass="17284">MNQFWMLPAKIRDEMLRDGLQRHPEEACGLLFGTFDGRQGTIQRYLSVANHSKTPQHAFELDPAVWVRSCFDPQLIGLYHTHPSSPPLPSPEDLRQLPIFAAQIRLYLIGGRVSFANDKPPSGPDGFRIQAYGIDSNGTGYTLLPVHQENQNGE</sequence>
<evidence type="ECO:0000256" key="2">
    <source>
        <dbReference type="ARBA" id="ARBA00022723"/>
    </source>
</evidence>
<organism evidence="7 8">
    <name type="scientific">Paenibacillus rhizolycopersici</name>
    <dbReference type="NCBI Taxonomy" id="2780073"/>
    <lineage>
        <taxon>Bacteria</taxon>
        <taxon>Bacillati</taxon>
        <taxon>Bacillota</taxon>
        <taxon>Bacilli</taxon>
        <taxon>Bacillales</taxon>
        <taxon>Paenibacillaceae</taxon>
        <taxon>Paenibacillus</taxon>
    </lineage>
</organism>
<dbReference type="EMBL" id="JADCNN020000004">
    <property type="protein sequence ID" value="MBM6995365.1"/>
    <property type="molecule type" value="Genomic_DNA"/>
</dbReference>